<dbReference type="SMART" id="SM00248">
    <property type="entry name" value="ANK"/>
    <property type="match status" value="8"/>
</dbReference>
<dbReference type="PANTHER" id="PTHR24173:SF74">
    <property type="entry name" value="ANKYRIN REPEAT DOMAIN-CONTAINING PROTEIN 16"/>
    <property type="match status" value="1"/>
</dbReference>
<evidence type="ECO:0000313" key="6">
    <source>
        <dbReference type="Proteomes" id="UP000762676"/>
    </source>
</evidence>
<feature type="transmembrane region" description="Helical" evidence="4">
    <location>
        <begin position="70"/>
        <end position="103"/>
    </location>
</feature>
<proteinExistence type="predicted"/>
<dbReference type="PROSITE" id="PS50088">
    <property type="entry name" value="ANK_REPEAT"/>
    <property type="match status" value="2"/>
</dbReference>
<reference evidence="5 6" key="1">
    <citation type="journal article" date="2021" name="Elife">
        <title>Chloroplast acquisition without the gene transfer in kleptoplastic sea slugs, Plakobranchus ocellatus.</title>
        <authorList>
            <person name="Maeda T."/>
            <person name="Takahashi S."/>
            <person name="Yoshida T."/>
            <person name="Shimamura S."/>
            <person name="Takaki Y."/>
            <person name="Nagai Y."/>
            <person name="Toyoda A."/>
            <person name="Suzuki Y."/>
            <person name="Arimoto A."/>
            <person name="Ishii H."/>
            <person name="Satoh N."/>
            <person name="Nishiyama T."/>
            <person name="Hasebe M."/>
            <person name="Maruyama T."/>
            <person name="Minagawa J."/>
            <person name="Obokata J."/>
            <person name="Shigenobu S."/>
        </authorList>
    </citation>
    <scope>NUCLEOTIDE SEQUENCE [LARGE SCALE GENOMIC DNA]</scope>
</reference>
<sequence length="592" mass="65775">MDTGKVSLLLLISQPVDVIPSICITLHLNFVVVSWTCILFAILACGAAYRIVSVRVILFIRGSRRMRDDGLLAVGVVVVIAVVVVVVIVVVVVVVVAAAAAAAEVVVAEILEVLQKNLTKKTYSSVDKSPRGQHIRQTQRTVLLSINSSHFILLAMDQTELLEAIGEFDIDEVKHILESGDFDINGYDSESRPPIIECVKASYTIFGVENDARACEILRLLVRYGADLNVRDGTLERHTAVIIAADQGSIKCLEVLVEAGADLSITSESGYTAVMVAASMGKADCVKYLIRHMTLSQLNLKNRLETNALLMAASSVREGGPLCTKYLIEAGVDLQVEDEKGYTALMLTIHDASCGIATLLLEKGAPVNTVSHFGETPLSVCDDRYLPKLLQRKLDLTLSRRNHRCLHRAVVFGEKDVARTLVMHGFPPIDLKMHTGFRKPLYKSTPISPLALAIDTMQPDVAKYLIRNRFFTGYDLHRLCSEPEIRQSLRDKNQGHFDEDKARQCLEILEFLSRRPQSLSDLCLVTISSALSQDFAFEVLDLPKGKEHWVCEPTFAQRVELLQLPQLFKTQLLHQTPNATISWREWKDIHLE</sequence>
<dbReference type="EMBL" id="BMAT01000068">
    <property type="protein sequence ID" value="GFR59008.1"/>
    <property type="molecule type" value="Genomic_DNA"/>
</dbReference>
<keyword evidence="6" id="KW-1185">Reference proteome</keyword>
<protein>
    <submittedName>
        <fullName evidence="5">Ankyrin repeat protein</fullName>
    </submittedName>
</protein>
<name>A0AAV4EDI9_9GAST</name>
<dbReference type="SUPFAM" id="SSF48403">
    <property type="entry name" value="Ankyrin repeat"/>
    <property type="match status" value="1"/>
</dbReference>
<evidence type="ECO:0000313" key="5">
    <source>
        <dbReference type="EMBL" id="GFR59008.1"/>
    </source>
</evidence>
<feature type="repeat" description="ANK" evidence="3">
    <location>
        <begin position="340"/>
        <end position="372"/>
    </location>
</feature>
<dbReference type="AlphaFoldDB" id="A0AAV4EDI9"/>
<gene>
    <name evidence="5" type="ORF">ElyMa_000045000</name>
</gene>
<dbReference type="PANTHER" id="PTHR24173">
    <property type="entry name" value="ANKYRIN REPEAT CONTAINING"/>
    <property type="match status" value="1"/>
</dbReference>
<evidence type="ECO:0000256" key="4">
    <source>
        <dbReference type="SAM" id="Phobius"/>
    </source>
</evidence>
<evidence type="ECO:0000256" key="2">
    <source>
        <dbReference type="ARBA" id="ARBA00023043"/>
    </source>
</evidence>
<dbReference type="Gene3D" id="1.25.40.20">
    <property type="entry name" value="Ankyrin repeat-containing domain"/>
    <property type="match status" value="2"/>
</dbReference>
<keyword evidence="4" id="KW-1133">Transmembrane helix</keyword>
<dbReference type="InterPro" id="IPR036770">
    <property type="entry name" value="Ankyrin_rpt-contain_sf"/>
</dbReference>
<keyword evidence="1" id="KW-0677">Repeat</keyword>
<keyword evidence="4" id="KW-0812">Transmembrane</keyword>
<evidence type="ECO:0000256" key="1">
    <source>
        <dbReference type="ARBA" id="ARBA00022737"/>
    </source>
</evidence>
<feature type="transmembrane region" description="Helical" evidence="4">
    <location>
        <begin position="28"/>
        <end position="49"/>
    </location>
</feature>
<keyword evidence="2 3" id="KW-0040">ANK repeat</keyword>
<accession>A0AAV4EDI9</accession>
<dbReference type="Proteomes" id="UP000762676">
    <property type="component" value="Unassembled WGS sequence"/>
</dbReference>
<comment type="caution">
    <text evidence="5">The sequence shown here is derived from an EMBL/GenBank/DDBJ whole genome shotgun (WGS) entry which is preliminary data.</text>
</comment>
<evidence type="ECO:0000256" key="3">
    <source>
        <dbReference type="PROSITE-ProRule" id="PRU00023"/>
    </source>
</evidence>
<feature type="repeat" description="ANK" evidence="3">
    <location>
        <begin position="236"/>
        <end position="268"/>
    </location>
</feature>
<organism evidence="5 6">
    <name type="scientific">Elysia marginata</name>
    <dbReference type="NCBI Taxonomy" id="1093978"/>
    <lineage>
        <taxon>Eukaryota</taxon>
        <taxon>Metazoa</taxon>
        <taxon>Spiralia</taxon>
        <taxon>Lophotrochozoa</taxon>
        <taxon>Mollusca</taxon>
        <taxon>Gastropoda</taxon>
        <taxon>Heterobranchia</taxon>
        <taxon>Euthyneura</taxon>
        <taxon>Panpulmonata</taxon>
        <taxon>Sacoglossa</taxon>
        <taxon>Placobranchoidea</taxon>
        <taxon>Plakobranchidae</taxon>
        <taxon>Elysia</taxon>
    </lineage>
</organism>
<keyword evidence="4" id="KW-0472">Membrane</keyword>
<dbReference type="InterPro" id="IPR002110">
    <property type="entry name" value="Ankyrin_rpt"/>
</dbReference>
<dbReference type="Pfam" id="PF12796">
    <property type="entry name" value="Ank_2"/>
    <property type="match status" value="1"/>
</dbReference>